<keyword evidence="5 6" id="KW-0472">Membrane</keyword>
<dbReference type="OrthoDB" id="201875at2157"/>
<proteinExistence type="predicted"/>
<protein>
    <submittedName>
        <fullName evidence="7">Cytochrome C oxidase subunit IV</fullName>
    </submittedName>
</protein>
<dbReference type="RefSeq" id="WP_090303772.1">
    <property type="nucleotide sequence ID" value="NZ_FNFE01000001.1"/>
</dbReference>
<evidence type="ECO:0000313" key="7">
    <source>
        <dbReference type="EMBL" id="SDJ65790.1"/>
    </source>
</evidence>
<evidence type="ECO:0000256" key="1">
    <source>
        <dbReference type="ARBA" id="ARBA00004651"/>
    </source>
</evidence>
<reference evidence="8" key="1">
    <citation type="submission" date="2016-10" db="EMBL/GenBank/DDBJ databases">
        <authorList>
            <person name="Varghese N."/>
            <person name="Submissions S."/>
        </authorList>
    </citation>
    <scope>NUCLEOTIDE SEQUENCE [LARGE SCALE GENOMIC DNA]</scope>
    <source>
        <strain evidence="8">B4,CECT 8067,JCM 17497</strain>
    </source>
</reference>
<evidence type="ECO:0000256" key="6">
    <source>
        <dbReference type="SAM" id="Phobius"/>
    </source>
</evidence>
<feature type="transmembrane region" description="Helical" evidence="6">
    <location>
        <begin position="6"/>
        <end position="24"/>
    </location>
</feature>
<sequence>MADVRTYTLIYVVLLALGTGKFLFFELDQIFSEQMAIIGTIILAVVKSLLIAGYYQHLRDEPRSITYMMLVAVFMVFLLTVAAGYSIQ</sequence>
<evidence type="ECO:0000256" key="4">
    <source>
        <dbReference type="ARBA" id="ARBA00022989"/>
    </source>
</evidence>
<keyword evidence="8" id="KW-1185">Reference proteome</keyword>
<evidence type="ECO:0000256" key="3">
    <source>
        <dbReference type="ARBA" id="ARBA00022692"/>
    </source>
</evidence>
<keyword evidence="4 6" id="KW-1133">Transmembrane helix</keyword>
<accession>A0A1G8VKV5</accession>
<dbReference type="STRING" id="1095776.SAMN04515672_1353"/>
<evidence type="ECO:0000256" key="2">
    <source>
        <dbReference type="ARBA" id="ARBA00022475"/>
    </source>
</evidence>
<gene>
    <name evidence="7" type="ORF">SAMN04515672_1353</name>
</gene>
<comment type="subcellular location">
    <subcellularLocation>
        <location evidence="1">Cell membrane</location>
        <topology evidence="1">Multi-pass membrane protein</topology>
    </subcellularLocation>
</comment>
<dbReference type="EMBL" id="FNFE01000001">
    <property type="protein sequence ID" value="SDJ65790.1"/>
    <property type="molecule type" value="Genomic_DNA"/>
</dbReference>
<organism evidence="7 8">
    <name type="scientific">Natronorubrum texcoconense</name>
    <dbReference type="NCBI Taxonomy" id="1095776"/>
    <lineage>
        <taxon>Archaea</taxon>
        <taxon>Methanobacteriati</taxon>
        <taxon>Methanobacteriota</taxon>
        <taxon>Stenosarchaea group</taxon>
        <taxon>Halobacteria</taxon>
        <taxon>Halobacteriales</taxon>
        <taxon>Natrialbaceae</taxon>
        <taxon>Natronorubrum</taxon>
    </lineage>
</organism>
<feature type="transmembrane region" description="Helical" evidence="6">
    <location>
        <begin position="36"/>
        <end position="55"/>
    </location>
</feature>
<dbReference type="Proteomes" id="UP000198882">
    <property type="component" value="Unassembled WGS sequence"/>
</dbReference>
<dbReference type="InterPro" id="IPR005171">
    <property type="entry name" value="Cyt_c_oxidase_su4_prok"/>
</dbReference>
<dbReference type="GO" id="GO:0005886">
    <property type="term" value="C:plasma membrane"/>
    <property type="evidence" value="ECO:0007669"/>
    <property type="project" value="UniProtKB-SubCell"/>
</dbReference>
<feature type="transmembrane region" description="Helical" evidence="6">
    <location>
        <begin position="67"/>
        <end position="87"/>
    </location>
</feature>
<evidence type="ECO:0000313" key="8">
    <source>
        <dbReference type="Proteomes" id="UP000198882"/>
    </source>
</evidence>
<keyword evidence="3 6" id="KW-0812">Transmembrane</keyword>
<dbReference type="AlphaFoldDB" id="A0A1G8VKV5"/>
<evidence type="ECO:0000256" key="5">
    <source>
        <dbReference type="ARBA" id="ARBA00023136"/>
    </source>
</evidence>
<name>A0A1G8VKV5_9EURY</name>
<dbReference type="Pfam" id="PF03626">
    <property type="entry name" value="COX4_pro"/>
    <property type="match status" value="1"/>
</dbReference>
<keyword evidence="2" id="KW-1003">Cell membrane</keyword>